<dbReference type="Gene3D" id="3.20.20.30">
    <property type="entry name" value="Luciferase-like domain"/>
    <property type="match status" value="1"/>
</dbReference>
<dbReference type="RefSeq" id="WP_114830745.1">
    <property type="nucleotide sequence ID" value="NZ_QQTO01000005.1"/>
</dbReference>
<dbReference type="PANTHER" id="PTHR30137">
    <property type="entry name" value="LUCIFERASE-LIKE MONOOXYGENASE"/>
    <property type="match status" value="1"/>
</dbReference>
<gene>
    <name evidence="3" type="ORF">DWE98_18345</name>
</gene>
<evidence type="ECO:0000313" key="3">
    <source>
        <dbReference type="EMBL" id="RDJ22415.1"/>
    </source>
</evidence>
<dbReference type="SUPFAM" id="SSF51679">
    <property type="entry name" value="Bacterial luciferase-like"/>
    <property type="match status" value="1"/>
</dbReference>
<dbReference type="GO" id="GO:0016705">
    <property type="term" value="F:oxidoreductase activity, acting on paired donors, with incorporation or reduction of molecular oxygen"/>
    <property type="evidence" value="ECO:0007669"/>
    <property type="project" value="InterPro"/>
</dbReference>
<dbReference type="OrthoDB" id="9780518at2"/>
<reference evidence="4" key="1">
    <citation type="submission" date="2018-07" db="EMBL/GenBank/DDBJ databases">
        <authorList>
            <person name="Safronova V.I."/>
            <person name="Chirak E.R."/>
            <person name="Sazanova A.L."/>
        </authorList>
    </citation>
    <scope>NUCLEOTIDE SEQUENCE [LARGE SCALE GENOMIC DNA]</scope>
    <source>
        <strain evidence="4">RCAM04685</strain>
    </source>
</reference>
<protein>
    <submittedName>
        <fullName evidence="3">LLM class flavin-dependent oxidoreductase</fullName>
    </submittedName>
</protein>
<dbReference type="InterPro" id="IPR019949">
    <property type="entry name" value="CmoO-like"/>
</dbReference>
<evidence type="ECO:0000313" key="4">
    <source>
        <dbReference type="Proteomes" id="UP000255207"/>
    </source>
</evidence>
<organism evidence="3 4">
    <name type="scientific">Bosea caraganae</name>
    <dbReference type="NCBI Taxonomy" id="2763117"/>
    <lineage>
        <taxon>Bacteria</taxon>
        <taxon>Pseudomonadati</taxon>
        <taxon>Pseudomonadota</taxon>
        <taxon>Alphaproteobacteria</taxon>
        <taxon>Hyphomicrobiales</taxon>
        <taxon>Boseaceae</taxon>
        <taxon>Bosea</taxon>
    </lineage>
</organism>
<comment type="caution">
    <text evidence="3">The sequence shown here is derived from an EMBL/GenBank/DDBJ whole genome shotgun (WGS) entry which is preliminary data.</text>
</comment>
<keyword evidence="4" id="KW-1185">Reference proteome</keyword>
<dbReference type="InterPro" id="IPR011251">
    <property type="entry name" value="Luciferase-like_dom"/>
</dbReference>
<feature type="domain" description="Luciferase-like" evidence="2">
    <location>
        <begin position="16"/>
        <end position="305"/>
    </location>
</feature>
<dbReference type="InterPro" id="IPR036661">
    <property type="entry name" value="Luciferase-like_sf"/>
</dbReference>
<comment type="similarity">
    <text evidence="1">To bacterial alkanal monooxygenase alpha and beta chains.</text>
</comment>
<evidence type="ECO:0000256" key="1">
    <source>
        <dbReference type="ARBA" id="ARBA00007789"/>
    </source>
</evidence>
<dbReference type="NCBIfam" id="TIGR03558">
    <property type="entry name" value="oxido_grp_1"/>
    <property type="match status" value="1"/>
</dbReference>
<dbReference type="PANTHER" id="PTHR30137:SF20">
    <property type="entry name" value="N-ACETYL-S-ALKYLCYSTEINE MONOOXYGENASE"/>
    <property type="match status" value="1"/>
</dbReference>
<sequence length="339" mass="36649">MPYALSFLDKSPLHDGDSATEALQRTLALARRAEELGFSRFWVAEHHNAPKLASSSPEVLISFLLARTNRIRIGSGGVMLQHYSAYKVAENFNLLAALAPGRVDLGIGKAPGGMPLSTNALQGAYDPARKPSFETQLTELDGFLRHEASREGGQDWDDAGGHLAAYPAPVTAAERFLLGASPDSARLAARLGWNFVYPGHIHGDATAIAEAISTYRDAGGRSALLAVSIVTAETEAEANRLAGDSRRFRVEVENAQSVNVGSREQALEYVRQVGASRYRIEERTALVIRGTPARVHAELDRLHRTFGIDEFIVDCPETEGSQRLKTIELLAAAHVSLAA</sequence>
<dbReference type="Proteomes" id="UP000255207">
    <property type="component" value="Unassembled WGS sequence"/>
</dbReference>
<dbReference type="Pfam" id="PF00296">
    <property type="entry name" value="Bac_luciferase"/>
    <property type="match status" value="1"/>
</dbReference>
<accession>A0A370L2F3</accession>
<dbReference type="EMBL" id="QQTP01000010">
    <property type="protein sequence ID" value="RDJ22415.1"/>
    <property type="molecule type" value="Genomic_DNA"/>
</dbReference>
<name>A0A370L2F3_9HYPH</name>
<evidence type="ECO:0000259" key="2">
    <source>
        <dbReference type="Pfam" id="PF00296"/>
    </source>
</evidence>
<dbReference type="InterPro" id="IPR050766">
    <property type="entry name" value="Bact_Lucif_Oxidored"/>
</dbReference>
<proteinExistence type="predicted"/>
<dbReference type="AlphaFoldDB" id="A0A370L2F3"/>
<dbReference type="GO" id="GO:0005829">
    <property type="term" value="C:cytosol"/>
    <property type="evidence" value="ECO:0007669"/>
    <property type="project" value="TreeGrafter"/>
</dbReference>